<evidence type="ECO:0000313" key="4">
    <source>
        <dbReference type="Proteomes" id="UP000321393"/>
    </source>
</evidence>
<dbReference type="InterPro" id="IPR043502">
    <property type="entry name" value="DNA/RNA_pol_sf"/>
</dbReference>
<dbReference type="EMBL" id="SSTE01016577">
    <property type="protein sequence ID" value="KAA0041528.1"/>
    <property type="molecule type" value="Genomic_DNA"/>
</dbReference>
<dbReference type="SUPFAM" id="SSF56672">
    <property type="entry name" value="DNA/RNA polymerases"/>
    <property type="match status" value="1"/>
</dbReference>
<dbReference type="EMBL" id="SSTD01003946">
    <property type="protein sequence ID" value="TYK24401.1"/>
    <property type="molecule type" value="Genomic_DNA"/>
</dbReference>
<dbReference type="Proteomes" id="UP000321947">
    <property type="component" value="Unassembled WGS sequence"/>
</dbReference>
<protein>
    <submittedName>
        <fullName evidence="2">LINE-1 retrotransposable element ORF2 protein</fullName>
    </submittedName>
</protein>
<evidence type="ECO:0000313" key="3">
    <source>
        <dbReference type="EMBL" id="TYK24401.1"/>
    </source>
</evidence>
<proteinExistence type="predicted"/>
<dbReference type="SUPFAM" id="SSF56219">
    <property type="entry name" value="DNase I-like"/>
    <property type="match status" value="1"/>
</dbReference>
<dbReference type="InterPro" id="IPR036691">
    <property type="entry name" value="Endo/exonu/phosph_ase_sf"/>
</dbReference>
<accession>A0A5A7TF44</accession>
<gene>
    <name evidence="3" type="ORF">E5676_scaffold205G001880</name>
    <name evidence="2" type="ORF">E6C27_scaffold6G001220</name>
</gene>
<dbReference type="InterPro" id="IPR000477">
    <property type="entry name" value="RT_dom"/>
</dbReference>
<dbReference type="PANTHER" id="PTHR19446">
    <property type="entry name" value="REVERSE TRANSCRIPTASES"/>
    <property type="match status" value="1"/>
</dbReference>
<evidence type="ECO:0000259" key="1">
    <source>
        <dbReference type="PROSITE" id="PS50878"/>
    </source>
</evidence>
<reference evidence="4 5" key="1">
    <citation type="submission" date="2019-08" db="EMBL/GenBank/DDBJ databases">
        <title>Draft genome sequences of two oriental melons (Cucumis melo L. var makuwa).</title>
        <authorList>
            <person name="Kwon S.-Y."/>
        </authorList>
    </citation>
    <scope>NUCLEOTIDE SEQUENCE [LARGE SCALE GENOMIC DNA]</scope>
    <source>
        <strain evidence="5">cv. Chang Bougi</strain>
        <strain evidence="4">cv. SW 3</strain>
        <tissue evidence="2">Leaf</tissue>
    </source>
</reference>
<name>A0A5A7TF44_CUCMM</name>
<dbReference type="STRING" id="1194695.A0A5A7TF44"/>
<sequence length="350" mass="40817">MLNNFMSNNLLIDPPLTNNKFTWSNIRNPLMFSRIDRFLYNTSWEDSFKPHTTKTTSDHFPLICEDSTLSWGPAPFRLNKIVLNDLEFKRNMERWWTDSNQSGHPGFSFIQKLKSLANFIKPWQNEKLHSLKSTKEDLIKEVDSIDKKEIDSFLTQEESNRRLSLKNDLNEDGSAQNTNNNISSTFNKLAPSLYPFKEEEIKDVINSFEGKKAPGPDGFPLAFFKTFWPLLKMDIMEIFKDFFEKGVINKNINNTYIALIAKKKDYYLPKDFRPISFTTSIYKIIAKSLANRLKQFLIETISGNQLAFVKNRQITDAILMANEALDYWKVKKTKGFILKLDIEKAFDKLN</sequence>
<dbReference type="Pfam" id="PF00078">
    <property type="entry name" value="RVT_1"/>
    <property type="match status" value="1"/>
</dbReference>
<dbReference type="Proteomes" id="UP000321393">
    <property type="component" value="Unassembled WGS sequence"/>
</dbReference>
<dbReference type="AlphaFoldDB" id="A0A5A7TF44"/>
<dbReference type="PROSITE" id="PS50878">
    <property type="entry name" value="RT_POL"/>
    <property type="match status" value="1"/>
</dbReference>
<comment type="caution">
    <text evidence="2">The sequence shown here is derived from an EMBL/GenBank/DDBJ whole genome shotgun (WGS) entry which is preliminary data.</text>
</comment>
<evidence type="ECO:0000313" key="2">
    <source>
        <dbReference type="EMBL" id="KAA0041528.1"/>
    </source>
</evidence>
<dbReference type="OrthoDB" id="1002389at2759"/>
<feature type="domain" description="Reverse transcriptase" evidence="1">
    <location>
        <begin position="241"/>
        <end position="350"/>
    </location>
</feature>
<evidence type="ECO:0000313" key="5">
    <source>
        <dbReference type="Proteomes" id="UP000321947"/>
    </source>
</evidence>
<dbReference type="Gene3D" id="3.60.10.10">
    <property type="entry name" value="Endonuclease/exonuclease/phosphatase"/>
    <property type="match status" value="1"/>
</dbReference>
<organism evidence="2 4">
    <name type="scientific">Cucumis melo var. makuwa</name>
    <name type="common">Oriental melon</name>
    <dbReference type="NCBI Taxonomy" id="1194695"/>
    <lineage>
        <taxon>Eukaryota</taxon>
        <taxon>Viridiplantae</taxon>
        <taxon>Streptophyta</taxon>
        <taxon>Embryophyta</taxon>
        <taxon>Tracheophyta</taxon>
        <taxon>Spermatophyta</taxon>
        <taxon>Magnoliopsida</taxon>
        <taxon>eudicotyledons</taxon>
        <taxon>Gunneridae</taxon>
        <taxon>Pentapetalae</taxon>
        <taxon>rosids</taxon>
        <taxon>fabids</taxon>
        <taxon>Cucurbitales</taxon>
        <taxon>Cucurbitaceae</taxon>
        <taxon>Benincaseae</taxon>
        <taxon>Cucumis</taxon>
    </lineage>
</organism>